<dbReference type="SMART" id="SM00740">
    <property type="entry name" value="PASTA"/>
    <property type="match status" value="3"/>
</dbReference>
<proteinExistence type="predicted"/>
<sequence>MKRPLLGLLLAMFHFVASASADVTIADSFTYTNDFGPGDSFSSTNGATPPITVDTTGFTAAGSDKLVILLSFHNSAGTTAPITSLTYGGASFYSNLAAGPGLATTGLGSKNYILYLDDVATDGDLVIGFDDTLNASWDIDEVGVLLLAVNGTLDGTAVTSQYLANNNAFNATNAIVGDLIVGMGQRNNQSSMTVNAPYTGVNLQVGNLNAEGAHLIATAPDPEAPVFATVTPQAKSFAVFATASSSSTTVPDVVGLSQASAESAITGASLIVGTVTTDYSDTVPAGDVISQNPEGGETIASGEPVDLLVSLGPPPQVSVPDVVGLSQASAESDITGVSLAVGAVTFQNDAVVPAGDVISQNPTAGSSVDINSSVDLVVSYGPQPLVPDVVDVDEATAKSTIAGASLTVGNVSNGYSPTIAAGNVITQVPAAGMSVDTNSPVDLVISLGANPAPATIASIFSYKYDFGPGDNSVTDNQGATSPITITPYEFTAAGAGKLVAVISVHNSAVQTAPVTGVTYAGESLTLVAGNEGVGYTKATIYYLDDVSIDGDFVINLDNSTYNIDEVAVQLFALNGLQSGTAFDAQSGAFTDIDAEVGDFVVGAAQRNNQPSTMTVTNVPPYYEINNTVGEMTTRTGYQVVTTAGLTSPIFNGDVQSRSLAAFAAVGNHLGTAYDDWAATNAPVTGGDPTADEDDDGVNNGIEFVVGGSISTNDLDKLPTVSADGSNMTFSFVRDQASIDASTLVTIEVSADLATWDTPPSPYAVPDTPTAGPPVAVVDNLDGTDTVTLTVAQDSAKKFARLRVTIAP</sequence>
<dbReference type="Pfam" id="PF03793">
    <property type="entry name" value="PASTA"/>
    <property type="match status" value="3"/>
</dbReference>
<feature type="signal peptide" evidence="1">
    <location>
        <begin position="1"/>
        <end position="21"/>
    </location>
</feature>
<accession>A0ABM7RHM5</accession>
<evidence type="ECO:0000259" key="2">
    <source>
        <dbReference type="PROSITE" id="PS51178"/>
    </source>
</evidence>
<gene>
    <name evidence="3" type="ORF">HAHE_27410</name>
</gene>
<keyword evidence="4" id="KW-1185">Reference proteome</keyword>
<keyword evidence="1" id="KW-0732">Signal</keyword>
<name>A0ABM7RHM5_9BACT</name>
<reference evidence="3 4" key="1">
    <citation type="submission" date="2021-06" db="EMBL/GenBank/DDBJ databases">
        <title>Complete genome of Haloferula helveola possessing various polysaccharide degrading enzymes.</title>
        <authorList>
            <person name="Takami H."/>
            <person name="Huang C."/>
            <person name="Hamasaki K."/>
        </authorList>
    </citation>
    <scope>NUCLEOTIDE SEQUENCE [LARGE SCALE GENOMIC DNA]</scope>
    <source>
        <strain evidence="3 4">CN-1</strain>
    </source>
</reference>
<dbReference type="PROSITE" id="PS51178">
    <property type="entry name" value="PASTA"/>
    <property type="match status" value="3"/>
</dbReference>
<feature type="domain" description="PASTA" evidence="2">
    <location>
        <begin position="244"/>
        <end position="311"/>
    </location>
</feature>
<dbReference type="EMBL" id="AP024702">
    <property type="protein sequence ID" value="BCX48833.1"/>
    <property type="molecule type" value="Genomic_DNA"/>
</dbReference>
<dbReference type="CDD" id="cd06577">
    <property type="entry name" value="PASTA_pknB"/>
    <property type="match status" value="3"/>
</dbReference>
<dbReference type="RefSeq" id="WP_338685203.1">
    <property type="nucleotide sequence ID" value="NZ_AP024702.1"/>
</dbReference>
<dbReference type="Proteomes" id="UP001374893">
    <property type="component" value="Chromosome"/>
</dbReference>
<feature type="chain" id="PRO_5045587869" description="PASTA domain-containing protein" evidence="1">
    <location>
        <begin position="22"/>
        <end position="807"/>
    </location>
</feature>
<organism evidence="3 4">
    <name type="scientific">Haloferula helveola</name>
    <dbReference type="NCBI Taxonomy" id="490095"/>
    <lineage>
        <taxon>Bacteria</taxon>
        <taxon>Pseudomonadati</taxon>
        <taxon>Verrucomicrobiota</taxon>
        <taxon>Verrucomicrobiia</taxon>
        <taxon>Verrucomicrobiales</taxon>
        <taxon>Verrucomicrobiaceae</taxon>
        <taxon>Haloferula</taxon>
    </lineage>
</organism>
<evidence type="ECO:0000313" key="4">
    <source>
        <dbReference type="Proteomes" id="UP001374893"/>
    </source>
</evidence>
<feature type="domain" description="PASTA" evidence="2">
    <location>
        <begin position="381"/>
        <end position="447"/>
    </location>
</feature>
<evidence type="ECO:0000256" key="1">
    <source>
        <dbReference type="SAM" id="SignalP"/>
    </source>
</evidence>
<feature type="domain" description="PASTA" evidence="2">
    <location>
        <begin position="313"/>
        <end position="380"/>
    </location>
</feature>
<evidence type="ECO:0000313" key="3">
    <source>
        <dbReference type="EMBL" id="BCX48833.1"/>
    </source>
</evidence>
<protein>
    <recommendedName>
        <fullName evidence="2">PASTA domain-containing protein</fullName>
    </recommendedName>
</protein>
<dbReference type="Gene3D" id="3.30.10.20">
    <property type="match status" value="3"/>
</dbReference>
<dbReference type="InterPro" id="IPR005543">
    <property type="entry name" value="PASTA_dom"/>
</dbReference>